<dbReference type="InterPro" id="IPR035979">
    <property type="entry name" value="RBD_domain_sf"/>
</dbReference>
<keyword evidence="6 9" id="KW-0326">Glycosidase</keyword>
<evidence type="ECO:0000256" key="3">
    <source>
        <dbReference type="ARBA" id="ARBA00022512"/>
    </source>
</evidence>
<evidence type="ECO:0000256" key="9">
    <source>
        <dbReference type="RuleBase" id="RU361169"/>
    </source>
</evidence>
<name>A0ABR2QGQ4_9ROSI</name>
<keyword evidence="11" id="KW-1185">Reference proteome</keyword>
<comment type="similarity">
    <text evidence="2 9">Belongs to the glycosyl hydrolase 28 family.</text>
</comment>
<evidence type="ECO:0000313" key="11">
    <source>
        <dbReference type="Proteomes" id="UP001396334"/>
    </source>
</evidence>
<dbReference type="Gene3D" id="2.160.20.10">
    <property type="entry name" value="Single-stranded right-handed beta-helix, Pectin lyase-like"/>
    <property type="match status" value="1"/>
</dbReference>
<keyword evidence="4" id="KW-0964">Secreted</keyword>
<protein>
    <recommendedName>
        <fullName evidence="12">Polygalacturonase</fullName>
    </recommendedName>
</protein>
<evidence type="ECO:0000256" key="5">
    <source>
        <dbReference type="ARBA" id="ARBA00022801"/>
    </source>
</evidence>
<dbReference type="InterPro" id="IPR011050">
    <property type="entry name" value="Pectin_lyase_fold/virulence"/>
</dbReference>
<reference evidence="10 11" key="1">
    <citation type="journal article" date="2024" name="G3 (Bethesda)">
        <title>Genome assembly of Hibiscus sabdariffa L. provides insights into metabolisms of medicinal natural products.</title>
        <authorList>
            <person name="Kim T."/>
        </authorList>
    </citation>
    <scope>NUCLEOTIDE SEQUENCE [LARGE SCALE GENOMIC DNA]</scope>
    <source>
        <strain evidence="10">TK-2024</strain>
        <tissue evidence="10">Old leaves</tissue>
    </source>
</reference>
<evidence type="ECO:0000313" key="10">
    <source>
        <dbReference type="EMBL" id="KAK8999890.1"/>
    </source>
</evidence>
<proteinExistence type="inferred from homology"/>
<dbReference type="Pfam" id="PF00295">
    <property type="entry name" value="Glyco_hydro_28"/>
    <property type="match status" value="1"/>
</dbReference>
<dbReference type="SMART" id="SM00710">
    <property type="entry name" value="PbH1"/>
    <property type="match status" value="4"/>
</dbReference>
<gene>
    <name evidence="10" type="ORF">V6N11_082028</name>
</gene>
<dbReference type="PANTHER" id="PTHR31375">
    <property type="match status" value="1"/>
</dbReference>
<evidence type="ECO:0000256" key="1">
    <source>
        <dbReference type="ARBA" id="ARBA00004191"/>
    </source>
</evidence>
<keyword evidence="3" id="KW-0134">Cell wall</keyword>
<dbReference type="EMBL" id="JBBPBN010000038">
    <property type="protein sequence ID" value="KAK8999890.1"/>
    <property type="molecule type" value="Genomic_DNA"/>
</dbReference>
<keyword evidence="7" id="KW-0961">Cell wall biogenesis/degradation</keyword>
<dbReference type="SUPFAM" id="SSF54928">
    <property type="entry name" value="RNA-binding domain, RBD"/>
    <property type="match status" value="1"/>
</dbReference>
<dbReference type="InterPro" id="IPR000743">
    <property type="entry name" value="Glyco_hydro_28"/>
</dbReference>
<evidence type="ECO:0000256" key="4">
    <source>
        <dbReference type="ARBA" id="ARBA00022525"/>
    </source>
</evidence>
<comment type="subcellular location">
    <subcellularLocation>
        <location evidence="1">Secreted</location>
        <location evidence="1">Cell wall</location>
    </subcellularLocation>
</comment>
<evidence type="ECO:0008006" key="12">
    <source>
        <dbReference type="Google" id="ProtNLM"/>
    </source>
</evidence>
<feature type="active site" evidence="8">
    <location>
        <position position="84"/>
    </location>
</feature>
<sequence>MIQDITTRDSKQFHVNLLGCKNITLEKFSVRAPQDSPNTDGIHIGRSDGVNVIDSDIRTGDDCISIGDGTKHLDIKGVTCGPGHGISIGSLGKFENEEPVEGITASKCNLTDTTNGVRIKTWAGEYAGTASDIHFEDITVKNVSCPIIVDQKYCPSNKCKMNEESNVKLSKISFKNIRGTAALPEVVKIICSGKFPCENVELADIDITYSGPNGPGVSECKNVKPKITGCGSFWFIRMGEREDALYVIEWRDGFWLYGAMISVSFAQREVWNSFRWRLRDISGARIERVQN</sequence>
<comment type="caution">
    <text evidence="10">The sequence shown here is derived from an EMBL/GenBank/DDBJ whole genome shotgun (WGS) entry which is preliminary data.</text>
</comment>
<dbReference type="CDD" id="cd00590">
    <property type="entry name" value="RRM_SF"/>
    <property type="match status" value="1"/>
</dbReference>
<evidence type="ECO:0000256" key="8">
    <source>
        <dbReference type="PROSITE-ProRule" id="PRU10052"/>
    </source>
</evidence>
<dbReference type="Proteomes" id="UP001396334">
    <property type="component" value="Unassembled WGS sequence"/>
</dbReference>
<evidence type="ECO:0000256" key="6">
    <source>
        <dbReference type="ARBA" id="ARBA00023295"/>
    </source>
</evidence>
<accession>A0ABR2QGQ4</accession>
<dbReference type="InterPro" id="IPR012334">
    <property type="entry name" value="Pectin_lyas_fold"/>
</dbReference>
<dbReference type="PROSITE" id="PS00502">
    <property type="entry name" value="POLYGALACTURONASE"/>
    <property type="match status" value="1"/>
</dbReference>
<dbReference type="InterPro" id="IPR006626">
    <property type="entry name" value="PbH1"/>
</dbReference>
<evidence type="ECO:0000256" key="7">
    <source>
        <dbReference type="ARBA" id="ARBA00023316"/>
    </source>
</evidence>
<organism evidence="10 11">
    <name type="scientific">Hibiscus sabdariffa</name>
    <name type="common">roselle</name>
    <dbReference type="NCBI Taxonomy" id="183260"/>
    <lineage>
        <taxon>Eukaryota</taxon>
        <taxon>Viridiplantae</taxon>
        <taxon>Streptophyta</taxon>
        <taxon>Embryophyta</taxon>
        <taxon>Tracheophyta</taxon>
        <taxon>Spermatophyta</taxon>
        <taxon>Magnoliopsida</taxon>
        <taxon>eudicotyledons</taxon>
        <taxon>Gunneridae</taxon>
        <taxon>Pentapetalae</taxon>
        <taxon>rosids</taxon>
        <taxon>malvids</taxon>
        <taxon>Malvales</taxon>
        <taxon>Malvaceae</taxon>
        <taxon>Malvoideae</taxon>
        <taxon>Hibiscus</taxon>
    </lineage>
</organism>
<evidence type="ECO:0000256" key="2">
    <source>
        <dbReference type="ARBA" id="ARBA00008834"/>
    </source>
</evidence>
<keyword evidence="5 9" id="KW-0378">Hydrolase</keyword>
<dbReference type="SUPFAM" id="SSF51126">
    <property type="entry name" value="Pectin lyase-like"/>
    <property type="match status" value="1"/>
</dbReference>